<organism evidence="2 3">
    <name type="scientific">Ophiocordyceps unilateralis</name>
    <name type="common">Zombie-ant fungus</name>
    <name type="synonym">Torrubia unilateralis</name>
    <dbReference type="NCBI Taxonomy" id="268505"/>
    <lineage>
        <taxon>Eukaryota</taxon>
        <taxon>Fungi</taxon>
        <taxon>Dikarya</taxon>
        <taxon>Ascomycota</taxon>
        <taxon>Pezizomycotina</taxon>
        <taxon>Sordariomycetes</taxon>
        <taxon>Hypocreomycetidae</taxon>
        <taxon>Hypocreales</taxon>
        <taxon>Ophiocordycipitaceae</taxon>
        <taxon>Ophiocordyceps</taxon>
    </lineage>
</organism>
<dbReference type="EMBL" id="LAZP02000307">
    <property type="protein sequence ID" value="PFH58290.1"/>
    <property type="molecule type" value="Genomic_DNA"/>
</dbReference>
<evidence type="ECO:0008006" key="4">
    <source>
        <dbReference type="Google" id="ProtNLM"/>
    </source>
</evidence>
<gene>
    <name evidence="2" type="ORF">XA68_13916</name>
</gene>
<dbReference type="AlphaFoldDB" id="A0A2A9PBP2"/>
<sequence length="348" mass="39838">MMHRSSSVTLIIAALFVILLTWPYHRLSWEAIRTRAVSLRPNKGIPNTVHFIFLLKEPDDDFPFAFSHYLSVYSAWYYLQPSTIYLHTDAGHGQIHRARQGLAGKWAQLIMEMPGLIINRVKAPAQTNHGVEIVEMAHKSDFIRVHVLHKLGGVYMDFDVFFIHDARPLLTTGFESVSGREPAGLMTAGIFFSRKRSTLLNLWMERMHQVFDGGWTTHSNGLMTRIGEQLIQQNRKLLVLDESAFTPVTWESQGIKELLEVHDDVPSMLEHHSPGDKLALLNHYDEPLPSWAINFNKSYSIHAFHIEEEGGNPVTPRKVLQRQSNIGRALYPIVRNMYHRGLVSLDDE</sequence>
<comment type="caution">
    <text evidence="2">The sequence shown here is derived from an EMBL/GenBank/DDBJ whole genome shotgun (WGS) entry which is preliminary data.</text>
</comment>
<dbReference type="PANTHER" id="PTHR46830:SF2">
    <property type="entry name" value="ALPHA-1,4-N-ACETYLGLUCOSAMINYLTRANSFERASE"/>
    <property type="match status" value="1"/>
</dbReference>
<evidence type="ECO:0000256" key="1">
    <source>
        <dbReference type="ARBA" id="ARBA00009003"/>
    </source>
</evidence>
<dbReference type="STRING" id="268505.A0A2A9PBP2"/>
<accession>A0A2A9PBP2</accession>
<name>A0A2A9PBP2_OPHUN</name>
<dbReference type="Proteomes" id="UP000037136">
    <property type="component" value="Unassembled WGS sequence"/>
</dbReference>
<dbReference type="Gene3D" id="3.90.550.20">
    <property type="match status" value="1"/>
</dbReference>
<evidence type="ECO:0000313" key="3">
    <source>
        <dbReference type="Proteomes" id="UP000037136"/>
    </source>
</evidence>
<reference evidence="2 3" key="2">
    <citation type="journal article" date="2017" name="Sci. Rep.">
        <title>Ant-infecting Ophiocordyceps genomes reveal a high diversity of potential behavioral manipulation genes and a possible major role for enterotoxins.</title>
        <authorList>
            <person name="de Bekker C."/>
            <person name="Ohm R.A."/>
            <person name="Evans H.C."/>
            <person name="Brachmann A."/>
            <person name="Hughes D.P."/>
        </authorList>
    </citation>
    <scope>NUCLEOTIDE SEQUENCE [LARGE SCALE GENOMIC DNA]</scope>
    <source>
        <strain evidence="2 3">SC16a</strain>
    </source>
</reference>
<dbReference type="InterPro" id="IPR007577">
    <property type="entry name" value="GlycoTrfase_DXD_sugar-bd_CS"/>
</dbReference>
<proteinExistence type="inferred from homology"/>
<reference evidence="2 3" key="1">
    <citation type="journal article" date="2015" name="BMC Genomics">
        <title>Gene expression during zombie ant biting behavior reflects the complexity underlying fungal parasitic behavioral manipulation.</title>
        <authorList>
            <person name="de Bekker C."/>
            <person name="Ohm R.A."/>
            <person name="Loreto R.G."/>
            <person name="Sebastian A."/>
            <person name="Albert I."/>
            <person name="Merrow M."/>
            <person name="Brachmann A."/>
            <person name="Hughes D.P."/>
        </authorList>
    </citation>
    <scope>NUCLEOTIDE SEQUENCE [LARGE SCALE GENOMIC DNA]</scope>
    <source>
        <strain evidence="2 3">SC16a</strain>
    </source>
</reference>
<dbReference type="OrthoDB" id="409543at2759"/>
<dbReference type="SUPFAM" id="SSF53448">
    <property type="entry name" value="Nucleotide-diphospho-sugar transferases"/>
    <property type="match status" value="1"/>
</dbReference>
<dbReference type="GO" id="GO:1901135">
    <property type="term" value="P:carbohydrate derivative metabolic process"/>
    <property type="evidence" value="ECO:0007669"/>
    <property type="project" value="UniProtKB-ARBA"/>
</dbReference>
<keyword evidence="3" id="KW-1185">Reference proteome</keyword>
<dbReference type="PANTHER" id="PTHR46830">
    <property type="entry name" value="TRANSFERASE, PUTATIVE-RELATED"/>
    <property type="match status" value="1"/>
</dbReference>
<dbReference type="Pfam" id="PF04488">
    <property type="entry name" value="Gly_transf_sug"/>
    <property type="match status" value="1"/>
</dbReference>
<evidence type="ECO:0000313" key="2">
    <source>
        <dbReference type="EMBL" id="PFH58290.1"/>
    </source>
</evidence>
<comment type="similarity">
    <text evidence="1">Belongs to the glycosyltransferase 32 family.</text>
</comment>
<protein>
    <recommendedName>
        <fullName evidence="4">Glycosyl transferase</fullName>
    </recommendedName>
</protein>
<dbReference type="InterPro" id="IPR029044">
    <property type="entry name" value="Nucleotide-diphossugar_trans"/>
</dbReference>